<gene>
    <name evidence="3" type="ORF">EubceDRAFT1_2449</name>
</gene>
<evidence type="ECO:0000259" key="1">
    <source>
        <dbReference type="Pfam" id="PF01408"/>
    </source>
</evidence>
<dbReference type="InterPro" id="IPR036291">
    <property type="entry name" value="NAD(P)-bd_dom_sf"/>
</dbReference>
<dbReference type="Gene3D" id="3.40.50.720">
    <property type="entry name" value="NAD(P)-binding Rossmann-like Domain"/>
    <property type="match status" value="1"/>
</dbReference>
<dbReference type="AlphaFoldDB" id="I5AWK2"/>
<dbReference type="Proteomes" id="UP000005753">
    <property type="component" value="Chromosome"/>
</dbReference>
<dbReference type="eggNOG" id="COG0673">
    <property type="taxonomic scope" value="Bacteria"/>
</dbReference>
<dbReference type="GO" id="GO:0000166">
    <property type="term" value="F:nucleotide binding"/>
    <property type="evidence" value="ECO:0007669"/>
    <property type="project" value="InterPro"/>
</dbReference>
<feature type="domain" description="Gfo/Idh/MocA-like oxidoreductase N-terminal" evidence="1">
    <location>
        <begin position="2"/>
        <end position="119"/>
    </location>
</feature>
<protein>
    <submittedName>
        <fullName evidence="3">Putative dehydrogenase</fullName>
    </submittedName>
</protein>
<evidence type="ECO:0000313" key="3">
    <source>
        <dbReference type="EMBL" id="EIM58175.1"/>
    </source>
</evidence>
<organism evidence="3 4">
    <name type="scientific">Eubacterium cellulosolvens (strain ATCC 43171 / JCM 9499 / 6)</name>
    <name type="common">Cillobacterium cellulosolvens</name>
    <dbReference type="NCBI Taxonomy" id="633697"/>
    <lineage>
        <taxon>Bacteria</taxon>
        <taxon>Bacillati</taxon>
        <taxon>Bacillota</taxon>
        <taxon>Clostridia</taxon>
        <taxon>Eubacteriales</taxon>
        <taxon>Eubacteriaceae</taxon>
        <taxon>Eubacterium</taxon>
    </lineage>
</organism>
<dbReference type="SUPFAM" id="SSF51735">
    <property type="entry name" value="NAD(P)-binding Rossmann-fold domains"/>
    <property type="match status" value="1"/>
</dbReference>
<dbReference type="InterPro" id="IPR000683">
    <property type="entry name" value="Gfo/Idh/MocA-like_OxRdtase_N"/>
</dbReference>
<dbReference type="Pfam" id="PF22725">
    <property type="entry name" value="GFO_IDH_MocA_C3"/>
    <property type="match status" value="1"/>
</dbReference>
<dbReference type="OrthoDB" id="9783105at2"/>
<proteinExistence type="predicted"/>
<name>I5AWK2_EUBC6</name>
<accession>I5AWK2</accession>
<dbReference type="HOGENOM" id="CLU_023194_7_0_9"/>
<keyword evidence="4" id="KW-1185">Reference proteome</keyword>
<evidence type="ECO:0000259" key="2">
    <source>
        <dbReference type="Pfam" id="PF22725"/>
    </source>
</evidence>
<dbReference type="Pfam" id="PF01408">
    <property type="entry name" value="GFO_IDH_MocA"/>
    <property type="match status" value="1"/>
</dbReference>
<sequence length="332" mass="37075">MKLGIIGTGKIVVEALGAMEPLHEIKRNAIFARPHSRAKGEALAAQYAIPGVYTDYEKLLAEADIDTVYIGLINSVHYSYARKALEHDKNVILEKPFTGTYEEAQELFDFGREKGLFVFEAITVLHSDVIEKMRACLPKIGKIRMMLSNYSQYSSRYDRYLSGEVDPSFDLKKMGGALRDINVYNLHYAVDLFGEPLKSQYFPNTGFNGIDTSGTMILEYDGFSAVCTGAKDSDSPCFVQIQGEKGYMRIDGKPNAASNLTIVITEEGKPVPDASGAMVRPSKKEEFTAESVYHRLTGEFKDFARIIDRKDYAKAERYASETLGVMKIIECI</sequence>
<reference evidence="3 4" key="1">
    <citation type="submission" date="2010-08" db="EMBL/GenBank/DDBJ databases">
        <authorList>
            <consortium name="US DOE Joint Genome Institute (JGI-PGF)"/>
            <person name="Lucas S."/>
            <person name="Copeland A."/>
            <person name="Lapidus A."/>
            <person name="Cheng J.-F."/>
            <person name="Bruce D."/>
            <person name="Goodwin L."/>
            <person name="Pitluck S."/>
            <person name="Land M.L."/>
            <person name="Hauser L."/>
            <person name="Chang Y.-J."/>
            <person name="Anderson I.J."/>
            <person name="Johnson E."/>
            <person name="Mulhopadhyay B."/>
            <person name="Kyrpides N."/>
            <person name="Woyke T.J."/>
        </authorList>
    </citation>
    <scope>NUCLEOTIDE SEQUENCE [LARGE SCALE GENOMIC DNA]</scope>
    <source>
        <strain evidence="3 4">6</strain>
    </source>
</reference>
<dbReference type="InterPro" id="IPR055170">
    <property type="entry name" value="GFO_IDH_MocA-like_dom"/>
</dbReference>
<dbReference type="SUPFAM" id="SSF55347">
    <property type="entry name" value="Glyceraldehyde-3-phosphate dehydrogenase-like, C-terminal domain"/>
    <property type="match status" value="1"/>
</dbReference>
<evidence type="ECO:0000313" key="4">
    <source>
        <dbReference type="Proteomes" id="UP000005753"/>
    </source>
</evidence>
<dbReference type="PANTHER" id="PTHR43054:SF1">
    <property type="entry name" value="SCYLLO-INOSITOL 2-DEHYDROGENASE (NADP(+)) IOLU"/>
    <property type="match status" value="1"/>
</dbReference>
<reference evidence="3 4" key="2">
    <citation type="submission" date="2012-02" db="EMBL/GenBank/DDBJ databases">
        <title>Improved High-Quality Draft sequence of Eubacterium cellulosolvens 6.</title>
        <authorList>
            <consortium name="US DOE Joint Genome Institute"/>
            <person name="Lucas S."/>
            <person name="Han J."/>
            <person name="Lapidus A."/>
            <person name="Cheng J.-F."/>
            <person name="Goodwin L."/>
            <person name="Pitluck S."/>
            <person name="Peters L."/>
            <person name="Mikhailova N."/>
            <person name="Gu W."/>
            <person name="Detter J.C."/>
            <person name="Han C."/>
            <person name="Tapia R."/>
            <person name="Land M."/>
            <person name="Hauser L."/>
            <person name="Kyrpides N."/>
            <person name="Ivanova N."/>
            <person name="Pagani I."/>
            <person name="Johnson E."/>
            <person name="Mukhopadhyay B."/>
            <person name="Anderson I."/>
            <person name="Woyke T."/>
        </authorList>
    </citation>
    <scope>NUCLEOTIDE SEQUENCE [LARGE SCALE GENOMIC DNA]</scope>
    <source>
        <strain evidence="3 4">6</strain>
    </source>
</reference>
<dbReference type="EMBL" id="CM001487">
    <property type="protein sequence ID" value="EIM58175.1"/>
    <property type="molecule type" value="Genomic_DNA"/>
</dbReference>
<dbReference type="STRING" id="633697.EubceDRAFT1_2449"/>
<dbReference type="PANTHER" id="PTHR43054">
    <property type="match status" value="1"/>
</dbReference>
<dbReference type="Gene3D" id="3.30.360.10">
    <property type="entry name" value="Dihydrodipicolinate Reductase, domain 2"/>
    <property type="match status" value="1"/>
</dbReference>
<feature type="domain" description="GFO/IDH/MocA-like oxidoreductase" evidence="2">
    <location>
        <begin position="139"/>
        <end position="248"/>
    </location>
</feature>